<keyword evidence="7" id="KW-0378">Hydrolase</keyword>
<name>A0A166IUV8_9AGAM</name>
<evidence type="ECO:0008006" key="11">
    <source>
        <dbReference type="Google" id="ProtNLM"/>
    </source>
</evidence>
<dbReference type="Gene3D" id="3.60.15.10">
    <property type="entry name" value="Ribonuclease Z/Hydroxyacylglutathione hydrolase-like"/>
    <property type="match status" value="1"/>
</dbReference>
<protein>
    <recommendedName>
        <fullName evidence="11">Metallo-beta-lactamase domain-containing protein</fullName>
    </recommendedName>
</protein>
<proteinExistence type="inferred from homology"/>
<dbReference type="OrthoDB" id="527344at2759"/>
<evidence type="ECO:0000256" key="4">
    <source>
        <dbReference type="ARBA" id="ARBA00022722"/>
    </source>
</evidence>
<keyword evidence="8" id="KW-0862">Zinc</keyword>
<sequence>MPKPLSVTFLGTCAGGGPIQGRACSSTSLNHVSASWLIDCAEGTQDQIRKTSNVHISKIRKVFFTHLHVDHCMGIIPLMTSALRFEDVRQREPRLELYGPAGLRKLIRLNLQITQPNLIGKYAAHELLVSGEQPTTCVQEELFKNELPGRDILCDVSGVWRDFETSEGMSVDAGPILHRIACIGYVFREPPILKASPEFLSILDNTPRAFLPTGVQQPRQLLRDLLANRPIQLKNGDILQPPSVAEIGRKIVILGDTCDASGMAGLAQDASLLVHESTNAYIPPHIDPKSSKQTPESVQAKALAYGHSTPAMAGDFARRINAQRLFLNHLSAKFQPPLPYQSRARNEERTAILQEIERQASEAWGGGRAVCASDLLTVHIPHHATEQTPVS</sequence>
<comment type="cofactor">
    <cofactor evidence="1">
        <name>Zn(2+)</name>
        <dbReference type="ChEBI" id="CHEBI:29105"/>
    </cofactor>
</comment>
<dbReference type="PANTHER" id="PTHR46018">
    <property type="entry name" value="ZINC PHOSPHODIESTERASE ELAC PROTEIN 1"/>
    <property type="match status" value="1"/>
</dbReference>
<evidence type="ECO:0000256" key="8">
    <source>
        <dbReference type="ARBA" id="ARBA00022833"/>
    </source>
</evidence>
<keyword evidence="3" id="KW-0819">tRNA processing</keyword>
<organism evidence="9 10">
    <name type="scientific">Sistotremastrum suecicum HHB10207 ss-3</name>
    <dbReference type="NCBI Taxonomy" id="1314776"/>
    <lineage>
        <taxon>Eukaryota</taxon>
        <taxon>Fungi</taxon>
        <taxon>Dikarya</taxon>
        <taxon>Basidiomycota</taxon>
        <taxon>Agaricomycotina</taxon>
        <taxon>Agaricomycetes</taxon>
        <taxon>Sistotremastrales</taxon>
        <taxon>Sistotremastraceae</taxon>
        <taxon>Sistotremastrum</taxon>
    </lineage>
</organism>
<evidence type="ECO:0000256" key="3">
    <source>
        <dbReference type="ARBA" id="ARBA00022694"/>
    </source>
</evidence>
<evidence type="ECO:0000256" key="5">
    <source>
        <dbReference type="ARBA" id="ARBA00022723"/>
    </source>
</evidence>
<dbReference type="PANTHER" id="PTHR46018:SF2">
    <property type="entry name" value="ZINC PHOSPHODIESTERASE ELAC PROTEIN 1"/>
    <property type="match status" value="1"/>
</dbReference>
<reference evidence="9 10" key="1">
    <citation type="journal article" date="2016" name="Mol. Biol. Evol.">
        <title>Comparative Genomics of Early-Diverging Mushroom-Forming Fungi Provides Insights into the Origins of Lignocellulose Decay Capabilities.</title>
        <authorList>
            <person name="Nagy L.G."/>
            <person name="Riley R."/>
            <person name="Tritt A."/>
            <person name="Adam C."/>
            <person name="Daum C."/>
            <person name="Floudas D."/>
            <person name="Sun H."/>
            <person name="Yadav J.S."/>
            <person name="Pangilinan J."/>
            <person name="Larsson K.H."/>
            <person name="Matsuura K."/>
            <person name="Barry K."/>
            <person name="Labutti K."/>
            <person name="Kuo R."/>
            <person name="Ohm R.A."/>
            <person name="Bhattacharya S.S."/>
            <person name="Shirouzu T."/>
            <person name="Yoshinaga Y."/>
            <person name="Martin F.M."/>
            <person name="Grigoriev I.V."/>
            <person name="Hibbett D.S."/>
        </authorList>
    </citation>
    <scope>NUCLEOTIDE SEQUENCE [LARGE SCALE GENOMIC DNA]</scope>
    <source>
        <strain evidence="9 10">HHB10207 ss-3</strain>
    </source>
</reference>
<dbReference type="Proteomes" id="UP000076798">
    <property type="component" value="Unassembled WGS sequence"/>
</dbReference>
<dbReference type="InterPro" id="IPR013471">
    <property type="entry name" value="RNase_Z/BN"/>
</dbReference>
<keyword evidence="6" id="KW-0255">Endonuclease</keyword>
<dbReference type="CDD" id="cd07717">
    <property type="entry name" value="RNaseZ_ZiPD-like_MBL-fold"/>
    <property type="match status" value="1"/>
</dbReference>
<accession>A0A166IUV8</accession>
<keyword evidence="10" id="KW-1185">Reference proteome</keyword>
<dbReference type="InterPro" id="IPR036866">
    <property type="entry name" value="RibonucZ/Hydroxyglut_hydro"/>
</dbReference>
<evidence type="ECO:0000256" key="1">
    <source>
        <dbReference type="ARBA" id="ARBA00001947"/>
    </source>
</evidence>
<evidence type="ECO:0000313" key="10">
    <source>
        <dbReference type="Proteomes" id="UP000076798"/>
    </source>
</evidence>
<keyword evidence="4" id="KW-0540">Nuclease</keyword>
<dbReference type="GO" id="GO:0046872">
    <property type="term" value="F:metal ion binding"/>
    <property type="evidence" value="ECO:0007669"/>
    <property type="project" value="UniProtKB-KW"/>
</dbReference>
<evidence type="ECO:0000256" key="7">
    <source>
        <dbReference type="ARBA" id="ARBA00022801"/>
    </source>
</evidence>
<dbReference type="AlphaFoldDB" id="A0A166IUV8"/>
<dbReference type="Pfam" id="PF23023">
    <property type="entry name" value="Anti-Pycsar_Apyc1"/>
    <property type="match status" value="1"/>
</dbReference>
<evidence type="ECO:0000256" key="2">
    <source>
        <dbReference type="ARBA" id="ARBA00011738"/>
    </source>
</evidence>
<evidence type="ECO:0000256" key="6">
    <source>
        <dbReference type="ARBA" id="ARBA00022759"/>
    </source>
</evidence>
<dbReference type="EMBL" id="KV428005">
    <property type="protein sequence ID" value="KZT44097.1"/>
    <property type="molecule type" value="Genomic_DNA"/>
</dbReference>
<dbReference type="GO" id="GO:0042781">
    <property type="term" value="F:3'-tRNA processing endoribonuclease activity"/>
    <property type="evidence" value="ECO:0007669"/>
    <property type="project" value="TreeGrafter"/>
</dbReference>
<dbReference type="HAMAP" id="MF_01818">
    <property type="entry name" value="RNase_Z_BN"/>
    <property type="match status" value="1"/>
</dbReference>
<gene>
    <name evidence="9" type="ORF">SISSUDRAFT_1124248</name>
</gene>
<dbReference type="GO" id="GO:0005634">
    <property type="term" value="C:nucleus"/>
    <property type="evidence" value="ECO:0007669"/>
    <property type="project" value="TreeGrafter"/>
</dbReference>
<comment type="subunit">
    <text evidence="2">Homodimer.</text>
</comment>
<evidence type="ECO:0000313" key="9">
    <source>
        <dbReference type="EMBL" id="KZT44097.1"/>
    </source>
</evidence>
<dbReference type="STRING" id="1314776.A0A166IUV8"/>
<keyword evidence="5" id="KW-0479">Metal-binding</keyword>
<dbReference type="SUPFAM" id="SSF56281">
    <property type="entry name" value="Metallo-hydrolase/oxidoreductase"/>
    <property type="match status" value="1"/>
</dbReference>